<keyword evidence="1" id="KW-0175">Coiled coil</keyword>
<dbReference type="Gene3D" id="1.25.40.180">
    <property type="match status" value="1"/>
</dbReference>
<organism evidence="3 4">
    <name type="scientific">Daphnia magna</name>
    <dbReference type="NCBI Taxonomy" id="35525"/>
    <lineage>
        <taxon>Eukaryota</taxon>
        <taxon>Metazoa</taxon>
        <taxon>Ecdysozoa</taxon>
        <taxon>Arthropoda</taxon>
        <taxon>Crustacea</taxon>
        <taxon>Branchiopoda</taxon>
        <taxon>Diplostraca</taxon>
        <taxon>Cladocera</taxon>
        <taxon>Anomopoda</taxon>
        <taxon>Daphniidae</taxon>
        <taxon>Daphnia</taxon>
    </lineage>
</organism>
<reference evidence="3 4" key="1">
    <citation type="journal article" date="2023" name="Nucleic Acids Res.">
        <title>The hologenome of Daphnia magna reveals possible DNA methylation and microbiome-mediated evolution of the host genome.</title>
        <authorList>
            <person name="Chaturvedi A."/>
            <person name="Li X."/>
            <person name="Dhandapani V."/>
            <person name="Marshall H."/>
            <person name="Kissane S."/>
            <person name="Cuenca-Cambronero M."/>
            <person name="Asole G."/>
            <person name="Calvet F."/>
            <person name="Ruiz-Romero M."/>
            <person name="Marangio P."/>
            <person name="Guigo R."/>
            <person name="Rago D."/>
            <person name="Mirbahai L."/>
            <person name="Eastwood N."/>
            <person name="Colbourne J.K."/>
            <person name="Zhou J."/>
            <person name="Mallon E."/>
            <person name="Orsini L."/>
        </authorList>
    </citation>
    <scope>NUCLEOTIDE SEQUENCE [LARGE SCALE GENOMIC DNA]</scope>
    <source>
        <strain evidence="3">LRV0_1</strain>
    </source>
</reference>
<dbReference type="Proteomes" id="UP001234178">
    <property type="component" value="Unassembled WGS sequence"/>
</dbReference>
<name>A0ABR0ARE8_9CRUS</name>
<evidence type="ECO:0000313" key="4">
    <source>
        <dbReference type="Proteomes" id="UP001234178"/>
    </source>
</evidence>
<comment type="caution">
    <text evidence="3">The sequence shown here is derived from an EMBL/GenBank/DDBJ whole genome shotgun (WGS) entry which is preliminary data.</text>
</comment>
<feature type="compositionally biased region" description="Polar residues" evidence="2">
    <location>
        <begin position="53"/>
        <end position="86"/>
    </location>
</feature>
<feature type="coiled-coil region" evidence="1">
    <location>
        <begin position="127"/>
        <end position="170"/>
    </location>
</feature>
<feature type="compositionally biased region" description="Polar residues" evidence="2">
    <location>
        <begin position="361"/>
        <end position="374"/>
    </location>
</feature>
<dbReference type="InterPro" id="IPR016024">
    <property type="entry name" value="ARM-type_fold"/>
</dbReference>
<dbReference type="EMBL" id="JAOYFB010000038">
    <property type="protein sequence ID" value="KAK4027689.1"/>
    <property type="molecule type" value="Genomic_DNA"/>
</dbReference>
<gene>
    <name evidence="3" type="ORF">OUZ56_016736</name>
</gene>
<feature type="compositionally biased region" description="Basic and acidic residues" evidence="2">
    <location>
        <begin position="94"/>
        <end position="104"/>
    </location>
</feature>
<dbReference type="SUPFAM" id="SSF48371">
    <property type="entry name" value="ARM repeat"/>
    <property type="match status" value="1"/>
</dbReference>
<feature type="region of interest" description="Disordered" evidence="2">
    <location>
        <begin position="45"/>
        <end position="116"/>
    </location>
</feature>
<protein>
    <submittedName>
        <fullName evidence="3">Uncharacterized protein</fullName>
    </submittedName>
</protein>
<accession>A0ABR0ARE8</accession>
<dbReference type="PANTHER" id="PTHR23253:SF78">
    <property type="entry name" value="EUKARYOTIC TRANSLATION INITIATION FACTOR 4G1, ISOFORM B-RELATED"/>
    <property type="match status" value="1"/>
</dbReference>
<feature type="region of interest" description="Disordered" evidence="2">
    <location>
        <begin position="345"/>
        <end position="393"/>
    </location>
</feature>
<feature type="compositionally biased region" description="Basic and acidic residues" evidence="2">
    <location>
        <begin position="381"/>
        <end position="393"/>
    </location>
</feature>
<keyword evidence="4" id="KW-1185">Reference proteome</keyword>
<evidence type="ECO:0000256" key="1">
    <source>
        <dbReference type="SAM" id="Coils"/>
    </source>
</evidence>
<evidence type="ECO:0000313" key="3">
    <source>
        <dbReference type="EMBL" id="KAK4027689.1"/>
    </source>
</evidence>
<dbReference type="PANTHER" id="PTHR23253">
    <property type="entry name" value="EUKARYOTIC TRANSLATION INITIATION FACTOR 4 GAMMA"/>
    <property type="match status" value="1"/>
</dbReference>
<sequence length="487" mass="55810">MYSTSDPDICRTSDGLPCVMWGMGSQRSGHYPYVKDVQGMTSVLSGDEARSQPDGQSTQKSNRKATQTSNQKSTQQEFSISQTTCPISKARQRLPNERDKRVNKTDAAPSQKKNYDLEEITQLQQVVFEITMACDNLQEENEKLRNDYREQEHQEQLENLKRQRIVENTRSERQNRGISEENLRQRYVLLNQKRTQALALKDLQLERARTFLSDQDHLIKQMQQEMVRLGKSNEELTGKLVKTEANWSSAGQIYQEQIKEPEVAVFAPPSIQRQDIEAEPNTLPETKTTRGVYDRRAIMELKDSVGTTNVKRLLDFGILRDSHSEKSTTTNQGVEFMIRFCPPLLPAPEHGQPGKRKKRLMSSQEEPRNANNPNVWIPKWLSEKSEDGNKPSSEEILRTVRGILNKLTPSNYQRLLTKIQETNIDSQDCLAGFIRIFFEKAVEESIFALHLRKNVFGTVDQRRCIFIRSCGNGSIPQTDPIPLPKGI</sequence>
<evidence type="ECO:0000256" key="2">
    <source>
        <dbReference type="SAM" id="MobiDB-lite"/>
    </source>
</evidence>
<proteinExistence type="predicted"/>